<comment type="cofactor">
    <cofactor evidence="4">
        <name>Mn(2+)</name>
        <dbReference type="ChEBI" id="CHEBI:29035"/>
    </cofactor>
    <text evidence="4">Binds 2 manganese ions per subunit.</text>
</comment>
<comment type="similarity">
    <text evidence="1">Belongs to the arginase family. Agmatinase subfamily.</text>
</comment>
<dbReference type="PIRSF" id="PIRSF036979">
    <property type="entry name" value="Arginase"/>
    <property type="match status" value="1"/>
</dbReference>
<dbReference type="OrthoDB" id="9788689at2"/>
<dbReference type="CDD" id="cd11592">
    <property type="entry name" value="Agmatinase_PAH"/>
    <property type="match status" value="1"/>
</dbReference>
<dbReference type="Gene3D" id="3.40.800.10">
    <property type="entry name" value="Ureohydrolase domain"/>
    <property type="match status" value="1"/>
</dbReference>
<feature type="binding site" evidence="4">
    <location>
        <position position="271"/>
    </location>
    <ligand>
        <name>Mn(2+)</name>
        <dbReference type="ChEBI" id="CHEBI:29035"/>
        <label>1</label>
    </ligand>
</feature>
<dbReference type="RefSeq" id="WP_062374875.1">
    <property type="nucleotide sequence ID" value="NZ_LNCD01000138.1"/>
</dbReference>
<dbReference type="InterPro" id="IPR023696">
    <property type="entry name" value="Ureohydrolase_dom_sf"/>
</dbReference>
<dbReference type="Proteomes" id="UP000068164">
    <property type="component" value="Unassembled WGS sequence"/>
</dbReference>
<reference evidence="6 7" key="1">
    <citation type="submission" date="2015-11" db="EMBL/GenBank/DDBJ databases">
        <title>Draft Genome Sequence of the Strain BR 10423 (Rhizobium sp.) isolated from nodules of Mimosa pudica.</title>
        <authorList>
            <person name="Barauna A.C."/>
            <person name="Zilli J.E."/>
            <person name="Simoes-Araujo J.L."/>
            <person name="Reis V.M."/>
            <person name="James E.K."/>
            <person name="Reis F.B.Jr."/>
            <person name="Rouws L.F."/>
            <person name="Passos S.R."/>
            <person name="Gois S.R."/>
        </authorList>
    </citation>
    <scope>NUCLEOTIDE SEQUENCE [LARGE SCALE GENOMIC DNA]</scope>
    <source>
        <strain evidence="6 7">BR10423</strain>
    </source>
</reference>
<dbReference type="PANTHER" id="PTHR11358">
    <property type="entry name" value="ARGINASE/AGMATINASE"/>
    <property type="match status" value="1"/>
</dbReference>
<comment type="caution">
    <text evidence="6">The sequence shown here is derived from an EMBL/GenBank/DDBJ whole genome shotgun (WGS) entry which is preliminary data.</text>
</comment>
<dbReference type="Pfam" id="PF00491">
    <property type="entry name" value="Arginase"/>
    <property type="match status" value="1"/>
</dbReference>
<dbReference type="GO" id="GO:0008783">
    <property type="term" value="F:agmatinase activity"/>
    <property type="evidence" value="ECO:0007669"/>
    <property type="project" value="TreeGrafter"/>
</dbReference>
<dbReference type="SUPFAM" id="SSF52768">
    <property type="entry name" value="Arginase/deacetylase"/>
    <property type="match status" value="1"/>
</dbReference>
<proteinExistence type="inferred from homology"/>
<dbReference type="GO" id="GO:0033389">
    <property type="term" value="P:putrescine biosynthetic process from arginine, via agmatine"/>
    <property type="evidence" value="ECO:0007669"/>
    <property type="project" value="TreeGrafter"/>
</dbReference>
<keyword evidence="3 5" id="KW-0378">Hydrolase</keyword>
<evidence type="ECO:0000256" key="3">
    <source>
        <dbReference type="ARBA" id="ARBA00022801"/>
    </source>
</evidence>
<organism evidence="6 7">
    <name type="scientific">Rhizobium altiplani</name>
    <dbReference type="NCBI Taxonomy" id="1864509"/>
    <lineage>
        <taxon>Bacteria</taxon>
        <taxon>Pseudomonadati</taxon>
        <taxon>Pseudomonadota</taxon>
        <taxon>Alphaproteobacteria</taxon>
        <taxon>Hyphomicrobiales</taxon>
        <taxon>Rhizobiaceae</taxon>
        <taxon>Rhizobium/Agrobacterium group</taxon>
        <taxon>Rhizobium</taxon>
    </lineage>
</organism>
<sequence>MVDLKKHLEDLRKKFADSAEFFDPRFRRVAEKIFRGGTRAAPYSGISTFAGLPYREVNFAAPDFGDLQVAAVGIPMDLGVSNRPGSRFGPRAVRGIERIGPYNHVLDCAPAYDLRAADIGDIPFGSRYRLEQCHENIEAAIRKIVEAGVIPLSVGGDHSITHPILKAVGAREPVGLIHIDAHCDTGGPFDQTKFHHGGPMRNAVLDGVLDPTRTIQIGIRGPSEYLWEFSYESGMTVIHAEEVGGMGIPAIIQKARKIVGDGPTYLSFDIDSLDPAFAPGTGTPEIGGLTSREALELLRGLKGLNFVGGDVVEVAPQYDNTTNTAQAGAQVLFEILSLLVFSPAVASGAAA</sequence>
<dbReference type="EMBL" id="LNCD01000138">
    <property type="protein sequence ID" value="KWV41765.1"/>
    <property type="molecule type" value="Genomic_DNA"/>
</dbReference>
<keyword evidence="4" id="KW-0464">Manganese</keyword>
<dbReference type="AlphaFoldDB" id="A0A125Q4J2"/>
<feature type="binding site" evidence="4">
    <location>
        <position position="184"/>
    </location>
    <ligand>
        <name>Mn(2+)</name>
        <dbReference type="ChEBI" id="CHEBI:29035"/>
        <label>1</label>
    </ligand>
</feature>
<keyword evidence="7" id="KW-1185">Reference proteome</keyword>
<evidence type="ECO:0000256" key="5">
    <source>
        <dbReference type="RuleBase" id="RU003684"/>
    </source>
</evidence>
<name>A0A125Q4J2_9HYPH</name>
<feature type="binding site" evidence="4">
    <location>
        <position position="158"/>
    </location>
    <ligand>
        <name>Mn(2+)</name>
        <dbReference type="ChEBI" id="CHEBI:29035"/>
        <label>1</label>
    </ligand>
</feature>
<evidence type="ECO:0000313" key="7">
    <source>
        <dbReference type="Proteomes" id="UP000068164"/>
    </source>
</evidence>
<dbReference type="InterPro" id="IPR005925">
    <property type="entry name" value="Agmatinase-rel"/>
</dbReference>
<feature type="binding site" evidence="4">
    <location>
        <position position="180"/>
    </location>
    <ligand>
        <name>Mn(2+)</name>
        <dbReference type="ChEBI" id="CHEBI:29035"/>
        <label>1</label>
    </ligand>
</feature>
<evidence type="ECO:0000313" key="6">
    <source>
        <dbReference type="EMBL" id="KWV41765.1"/>
    </source>
</evidence>
<gene>
    <name evidence="6" type="ORF">AS026_21505</name>
</gene>
<dbReference type="InterPro" id="IPR020855">
    <property type="entry name" value="Ureohydrolase_Mn_BS"/>
</dbReference>
<evidence type="ECO:0000256" key="4">
    <source>
        <dbReference type="PIRSR" id="PIRSR036979-1"/>
    </source>
</evidence>
<evidence type="ECO:0000256" key="1">
    <source>
        <dbReference type="ARBA" id="ARBA00009227"/>
    </source>
</evidence>
<feature type="binding site" evidence="4">
    <location>
        <position position="269"/>
    </location>
    <ligand>
        <name>Mn(2+)</name>
        <dbReference type="ChEBI" id="CHEBI:29035"/>
        <label>1</label>
    </ligand>
</feature>
<dbReference type="GO" id="GO:0046872">
    <property type="term" value="F:metal ion binding"/>
    <property type="evidence" value="ECO:0007669"/>
    <property type="project" value="UniProtKB-KW"/>
</dbReference>
<evidence type="ECO:0000256" key="2">
    <source>
        <dbReference type="ARBA" id="ARBA00022723"/>
    </source>
</evidence>
<dbReference type="NCBIfam" id="TIGR01230">
    <property type="entry name" value="agmatinase"/>
    <property type="match status" value="1"/>
</dbReference>
<feature type="binding site" evidence="4">
    <location>
        <position position="182"/>
    </location>
    <ligand>
        <name>Mn(2+)</name>
        <dbReference type="ChEBI" id="CHEBI:29035"/>
        <label>1</label>
    </ligand>
</feature>
<dbReference type="InterPro" id="IPR006035">
    <property type="entry name" value="Ureohydrolase"/>
</dbReference>
<dbReference type="PROSITE" id="PS51409">
    <property type="entry name" value="ARGINASE_2"/>
    <property type="match status" value="1"/>
</dbReference>
<dbReference type="PANTHER" id="PTHR11358:SF26">
    <property type="entry name" value="GUANIDINO ACID HYDROLASE, MITOCHONDRIAL"/>
    <property type="match status" value="1"/>
</dbReference>
<keyword evidence="2 4" id="KW-0479">Metal-binding</keyword>
<dbReference type="PROSITE" id="PS01053">
    <property type="entry name" value="ARGINASE_1"/>
    <property type="match status" value="1"/>
</dbReference>
<protein>
    <submittedName>
        <fullName evidence="6">Agmatinase</fullName>
    </submittedName>
</protein>
<accession>A0A125Q4J2</accession>